<dbReference type="RefSeq" id="WP_205444219.1">
    <property type="nucleotide sequence ID" value="NZ_CP061510.1"/>
</dbReference>
<dbReference type="InterPro" id="IPR010281">
    <property type="entry name" value="DUF885"/>
</dbReference>
<gene>
    <name evidence="1" type="ORF">IDJ81_04170</name>
</gene>
<name>A0ABX7KAP3_9SPHN</name>
<dbReference type="Pfam" id="PF05960">
    <property type="entry name" value="DUF885"/>
    <property type="match status" value="1"/>
</dbReference>
<dbReference type="Proteomes" id="UP000663637">
    <property type="component" value="Chromosome"/>
</dbReference>
<reference evidence="1 2" key="1">
    <citation type="submission" date="2020-09" db="EMBL/GenBank/DDBJ databases">
        <title>Complete genome sequence of altererythrobacter flavus SS-21NJ, isolated from Dongying oil sludge in Shandong province.</title>
        <authorList>
            <person name="Sun S."/>
            <person name="Zhang Z."/>
        </authorList>
    </citation>
    <scope>NUCLEOTIDE SEQUENCE [LARGE SCALE GENOMIC DNA]</scope>
    <source>
        <strain evidence="1 2">SS-21NJ</strain>
    </source>
</reference>
<dbReference type="EMBL" id="CP061510">
    <property type="protein sequence ID" value="QSB45330.1"/>
    <property type="molecule type" value="Genomic_DNA"/>
</dbReference>
<sequence length="76" mass="8643">MMSHRDATKSPLYQLPASVIHEGVPGHHFQISRTQENEELPEFRRKAQVTALIDGGPMPLAMLNRYMDQWIAAQAK</sequence>
<evidence type="ECO:0000313" key="1">
    <source>
        <dbReference type="EMBL" id="QSB45330.1"/>
    </source>
</evidence>
<proteinExistence type="predicted"/>
<accession>A0ABX7KAP3</accession>
<protein>
    <submittedName>
        <fullName evidence="1">DUF885 family protein</fullName>
    </submittedName>
</protein>
<evidence type="ECO:0000313" key="2">
    <source>
        <dbReference type="Proteomes" id="UP000663637"/>
    </source>
</evidence>
<keyword evidence="2" id="KW-1185">Reference proteome</keyword>
<organism evidence="1 2">
    <name type="scientific">Tsuneonella flava</name>
    <dbReference type="NCBI Taxonomy" id="2055955"/>
    <lineage>
        <taxon>Bacteria</taxon>
        <taxon>Pseudomonadati</taxon>
        <taxon>Pseudomonadota</taxon>
        <taxon>Alphaproteobacteria</taxon>
        <taxon>Sphingomonadales</taxon>
        <taxon>Erythrobacteraceae</taxon>
        <taxon>Tsuneonella</taxon>
    </lineage>
</organism>